<keyword evidence="1" id="KW-0472">Membrane</keyword>
<dbReference type="RefSeq" id="XP_007514340.1">
    <property type="nucleotide sequence ID" value="XM_007514278.1"/>
</dbReference>
<dbReference type="Pfam" id="PF00248">
    <property type="entry name" value="Aldo_ket_red"/>
    <property type="match status" value="1"/>
</dbReference>
<dbReference type="InterPro" id="IPR036812">
    <property type="entry name" value="NAD(P)_OxRdtase_dom_sf"/>
</dbReference>
<dbReference type="Gene3D" id="3.20.20.100">
    <property type="entry name" value="NADP-dependent oxidoreductase domain"/>
    <property type="match status" value="1"/>
</dbReference>
<evidence type="ECO:0000313" key="3">
    <source>
        <dbReference type="EMBL" id="CCO15777.1"/>
    </source>
</evidence>
<dbReference type="KEGG" id="bpg:Bathy03g00590"/>
<dbReference type="InterPro" id="IPR020471">
    <property type="entry name" value="AKR"/>
</dbReference>
<evidence type="ECO:0000313" key="4">
    <source>
        <dbReference type="Proteomes" id="UP000198341"/>
    </source>
</evidence>
<dbReference type="STRING" id="41875.K8ECL3"/>
<feature type="domain" description="NADP-dependent oxidoreductase" evidence="2">
    <location>
        <begin position="79"/>
        <end position="388"/>
    </location>
</feature>
<dbReference type="AlphaFoldDB" id="K8ECL3"/>
<dbReference type="OrthoDB" id="48988at2759"/>
<keyword evidence="1" id="KW-1133">Transmembrane helix</keyword>
<reference evidence="3 4" key="1">
    <citation type="submission" date="2011-10" db="EMBL/GenBank/DDBJ databases">
        <authorList>
            <person name="Genoscope - CEA"/>
        </authorList>
    </citation>
    <scope>NUCLEOTIDE SEQUENCE [LARGE SCALE GENOMIC DNA]</scope>
    <source>
        <strain evidence="3 4">RCC 1105</strain>
    </source>
</reference>
<dbReference type="InterPro" id="IPR023210">
    <property type="entry name" value="NADP_OxRdtase_dom"/>
</dbReference>
<accession>K8ECL3</accession>
<dbReference type="EMBL" id="FO082276">
    <property type="protein sequence ID" value="CCO15777.1"/>
    <property type="molecule type" value="Genomic_DNA"/>
</dbReference>
<proteinExistence type="predicted"/>
<evidence type="ECO:0000259" key="2">
    <source>
        <dbReference type="Pfam" id="PF00248"/>
    </source>
</evidence>
<dbReference type="GO" id="GO:0016491">
    <property type="term" value="F:oxidoreductase activity"/>
    <property type="evidence" value="ECO:0007669"/>
    <property type="project" value="InterPro"/>
</dbReference>
<protein>
    <submittedName>
        <fullName evidence="3">Oxidoreductase</fullName>
    </submittedName>
</protein>
<name>K8ECL3_9CHLO</name>
<dbReference type="GeneID" id="19016597"/>
<sequence>MPKEKGTQTTTSSSAGSFLRAFLFAIILASFAQQVVFVIFQRRESSSTTRPRLKTKQSRRDIKMQILQPRTSKVTQNEVIVGLSSLAGLYAKMEEKHAIDVVHCALDLGFRNFDTAPHYGLGLSEERFGKALKSYPKMTEDLREEIKIWTKVGRVIKDKNDVLKTDRVEEGNVLGHPDCVFPENNPESRPTLNYTGDGVAQSLTDSLERIGVKHIFGIRVHDCEDEMRFEEAANKDTGAFVRIKRMRDEEKVVEDVSLGGNDPMYSLRAIRESAENTFDGVMAAGSWNLIDQDGCELYKECEKRGMYIHNAGIYASGLLVGGSTYKYGPANENVIAKKKAWEQLCEEFGNVSLPAVAMAFSAAPNVVKKFAVGVKSRFEVEKTLEWLNEIDNIDPKIWEEAKLRGLLSSDCTVPNVF</sequence>
<feature type="transmembrane region" description="Helical" evidence="1">
    <location>
        <begin position="21"/>
        <end position="40"/>
    </location>
</feature>
<dbReference type="CDD" id="cd19152">
    <property type="entry name" value="AKR_AKR15A"/>
    <property type="match status" value="1"/>
</dbReference>
<dbReference type="PANTHER" id="PTHR42686:SF1">
    <property type="entry name" value="GH17980P-RELATED"/>
    <property type="match status" value="1"/>
</dbReference>
<dbReference type="PANTHER" id="PTHR42686">
    <property type="entry name" value="GH17980P-RELATED"/>
    <property type="match status" value="1"/>
</dbReference>
<evidence type="ECO:0000256" key="1">
    <source>
        <dbReference type="SAM" id="Phobius"/>
    </source>
</evidence>
<dbReference type="GO" id="GO:0005829">
    <property type="term" value="C:cytosol"/>
    <property type="evidence" value="ECO:0007669"/>
    <property type="project" value="TreeGrafter"/>
</dbReference>
<dbReference type="Proteomes" id="UP000198341">
    <property type="component" value="Chromosome 3"/>
</dbReference>
<keyword evidence="1" id="KW-0812">Transmembrane</keyword>
<dbReference type="SUPFAM" id="SSF51430">
    <property type="entry name" value="NAD(P)-linked oxidoreductase"/>
    <property type="match status" value="1"/>
</dbReference>
<gene>
    <name evidence="3" type="ORF">Bathy03g00590</name>
</gene>
<organism evidence="3 4">
    <name type="scientific">Bathycoccus prasinos</name>
    <dbReference type="NCBI Taxonomy" id="41875"/>
    <lineage>
        <taxon>Eukaryota</taxon>
        <taxon>Viridiplantae</taxon>
        <taxon>Chlorophyta</taxon>
        <taxon>Mamiellophyceae</taxon>
        <taxon>Mamiellales</taxon>
        <taxon>Bathycoccaceae</taxon>
        <taxon>Bathycoccus</taxon>
    </lineage>
</organism>
<dbReference type="eggNOG" id="KOG1576">
    <property type="taxonomic scope" value="Eukaryota"/>
</dbReference>
<keyword evidence="4" id="KW-1185">Reference proteome</keyword>